<sequence>MASLPFKTNKVKPSNTLHGPGIESETLATWSLYSTNYTSSILYGKFRKTEKKPSNTLPELMSKYIAHDTPSRVTLTYDLKGQVHTTSSSIAGKTINRSKGNHF</sequence>
<protein>
    <submittedName>
        <fullName evidence="1">SFRICE_035741</fullName>
    </submittedName>
</protein>
<dbReference type="EMBL" id="ODYU01012441">
    <property type="protein sequence ID" value="SOQ58744.1"/>
    <property type="molecule type" value="Genomic_DNA"/>
</dbReference>
<dbReference type="AlphaFoldDB" id="A0A2H1X275"/>
<reference evidence="1" key="1">
    <citation type="submission" date="2016-07" db="EMBL/GenBank/DDBJ databases">
        <authorList>
            <person name="Bretaudeau A."/>
        </authorList>
    </citation>
    <scope>NUCLEOTIDE SEQUENCE</scope>
    <source>
        <strain evidence="1">Rice</strain>
        <tissue evidence="1">Whole body</tissue>
    </source>
</reference>
<proteinExistence type="predicted"/>
<organism evidence="1">
    <name type="scientific">Spodoptera frugiperda</name>
    <name type="common">Fall armyworm</name>
    <dbReference type="NCBI Taxonomy" id="7108"/>
    <lineage>
        <taxon>Eukaryota</taxon>
        <taxon>Metazoa</taxon>
        <taxon>Ecdysozoa</taxon>
        <taxon>Arthropoda</taxon>
        <taxon>Hexapoda</taxon>
        <taxon>Insecta</taxon>
        <taxon>Pterygota</taxon>
        <taxon>Neoptera</taxon>
        <taxon>Endopterygota</taxon>
        <taxon>Lepidoptera</taxon>
        <taxon>Glossata</taxon>
        <taxon>Ditrysia</taxon>
        <taxon>Noctuoidea</taxon>
        <taxon>Noctuidae</taxon>
        <taxon>Amphipyrinae</taxon>
        <taxon>Spodoptera</taxon>
    </lineage>
</organism>
<accession>A0A2H1X275</accession>
<name>A0A2H1X275_SPOFR</name>
<gene>
    <name evidence="1" type="ORF">SFRICE_035741</name>
</gene>
<evidence type="ECO:0000313" key="1">
    <source>
        <dbReference type="EMBL" id="SOQ58744.1"/>
    </source>
</evidence>